<feature type="region of interest" description="Disordered" evidence="5">
    <location>
        <begin position="1"/>
        <end position="68"/>
    </location>
</feature>
<dbReference type="Proteomes" id="UP000826271">
    <property type="component" value="Unassembled WGS sequence"/>
</dbReference>
<keyword evidence="2 4" id="KW-0863">Zinc-finger</keyword>
<dbReference type="EMBL" id="WHWC01000019">
    <property type="protein sequence ID" value="KAG8363961.1"/>
    <property type="molecule type" value="Genomic_DNA"/>
</dbReference>
<evidence type="ECO:0000259" key="6">
    <source>
        <dbReference type="PROSITE" id="PS50808"/>
    </source>
</evidence>
<protein>
    <recommendedName>
        <fullName evidence="6">BED-type domain-containing protein</fullName>
    </recommendedName>
</protein>
<dbReference type="PROSITE" id="PS50808">
    <property type="entry name" value="ZF_BED"/>
    <property type="match status" value="1"/>
</dbReference>
<dbReference type="GO" id="GO:1990837">
    <property type="term" value="F:sequence-specific double-stranded DNA binding"/>
    <property type="evidence" value="ECO:0007669"/>
    <property type="project" value="TreeGrafter"/>
</dbReference>
<organism evidence="7 8">
    <name type="scientific">Buddleja alternifolia</name>
    <dbReference type="NCBI Taxonomy" id="168488"/>
    <lineage>
        <taxon>Eukaryota</taxon>
        <taxon>Viridiplantae</taxon>
        <taxon>Streptophyta</taxon>
        <taxon>Embryophyta</taxon>
        <taxon>Tracheophyta</taxon>
        <taxon>Spermatophyta</taxon>
        <taxon>Magnoliopsida</taxon>
        <taxon>eudicotyledons</taxon>
        <taxon>Gunneridae</taxon>
        <taxon>Pentapetalae</taxon>
        <taxon>asterids</taxon>
        <taxon>lamiids</taxon>
        <taxon>Lamiales</taxon>
        <taxon>Scrophulariaceae</taxon>
        <taxon>Buddlejeae</taxon>
        <taxon>Buddleja</taxon>
    </lineage>
</organism>
<evidence type="ECO:0000313" key="8">
    <source>
        <dbReference type="Proteomes" id="UP000826271"/>
    </source>
</evidence>
<feature type="compositionally biased region" description="Polar residues" evidence="5">
    <location>
        <begin position="17"/>
        <end position="31"/>
    </location>
</feature>
<evidence type="ECO:0000256" key="1">
    <source>
        <dbReference type="ARBA" id="ARBA00022723"/>
    </source>
</evidence>
<dbReference type="GO" id="GO:0005634">
    <property type="term" value="C:nucleus"/>
    <property type="evidence" value="ECO:0007669"/>
    <property type="project" value="TreeGrafter"/>
</dbReference>
<name>A0AAV6W7W1_9LAMI</name>
<dbReference type="GO" id="GO:0008270">
    <property type="term" value="F:zinc ion binding"/>
    <property type="evidence" value="ECO:0007669"/>
    <property type="project" value="UniProtKB-KW"/>
</dbReference>
<dbReference type="SUPFAM" id="SSF57667">
    <property type="entry name" value="beta-beta-alpha zinc fingers"/>
    <property type="match status" value="1"/>
</dbReference>
<feature type="domain" description="BED-type" evidence="6">
    <location>
        <begin position="71"/>
        <end position="128"/>
    </location>
</feature>
<dbReference type="Pfam" id="PF02892">
    <property type="entry name" value="zf-BED"/>
    <property type="match status" value="1"/>
</dbReference>
<dbReference type="PANTHER" id="PTHR34396:SF25">
    <property type="entry name" value="BOUNDARY ELEMENT ASSOCIATED FACTOR"/>
    <property type="match status" value="1"/>
</dbReference>
<dbReference type="PANTHER" id="PTHR34396">
    <property type="entry name" value="OS03G0264950 PROTEIN-RELATED"/>
    <property type="match status" value="1"/>
</dbReference>
<keyword evidence="1" id="KW-0479">Metal-binding</keyword>
<evidence type="ECO:0000313" key="7">
    <source>
        <dbReference type="EMBL" id="KAG8363961.1"/>
    </source>
</evidence>
<dbReference type="InterPro" id="IPR036236">
    <property type="entry name" value="Znf_C2H2_sf"/>
</dbReference>
<evidence type="ECO:0000256" key="2">
    <source>
        <dbReference type="ARBA" id="ARBA00022771"/>
    </source>
</evidence>
<keyword evidence="8" id="KW-1185">Reference proteome</keyword>
<feature type="compositionally biased region" description="Acidic residues" evidence="5">
    <location>
        <begin position="50"/>
        <end position="62"/>
    </location>
</feature>
<dbReference type="GO" id="GO:0006357">
    <property type="term" value="P:regulation of transcription by RNA polymerase II"/>
    <property type="evidence" value="ECO:0007669"/>
    <property type="project" value="TreeGrafter"/>
</dbReference>
<dbReference type="SMART" id="SM00614">
    <property type="entry name" value="ZnF_BED"/>
    <property type="match status" value="1"/>
</dbReference>
<dbReference type="InterPro" id="IPR053031">
    <property type="entry name" value="Cuticle_assoc_protein"/>
</dbReference>
<evidence type="ECO:0000256" key="3">
    <source>
        <dbReference type="ARBA" id="ARBA00022833"/>
    </source>
</evidence>
<dbReference type="InterPro" id="IPR003656">
    <property type="entry name" value="Znf_BED"/>
</dbReference>
<dbReference type="AlphaFoldDB" id="A0AAV6W7W1"/>
<reference evidence="7" key="1">
    <citation type="submission" date="2019-10" db="EMBL/GenBank/DDBJ databases">
        <authorList>
            <person name="Zhang R."/>
            <person name="Pan Y."/>
            <person name="Wang J."/>
            <person name="Ma R."/>
            <person name="Yu S."/>
        </authorList>
    </citation>
    <scope>NUCLEOTIDE SEQUENCE</scope>
    <source>
        <strain evidence="7">LA-IB0</strain>
        <tissue evidence="7">Leaf</tissue>
    </source>
</reference>
<comment type="caution">
    <text evidence="7">The sequence shown here is derived from an EMBL/GenBank/DDBJ whole genome shotgun (WGS) entry which is preliminary data.</text>
</comment>
<evidence type="ECO:0000256" key="5">
    <source>
        <dbReference type="SAM" id="MobiDB-lite"/>
    </source>
</evidence>
<sequence length="184" mass="20917">MSDSESQYRGDFGGGQSFHSSPNLVDEQCQNAGAHPEEVSSKNVNVNDVENNEEVEGEEDDLPTSKKRKMAVRSNFWKHYVKFYCQFDKIQKARCKYCKRELKADPKSQGTSSLKSHYNCCKKRPPDPTIDNLQTQLTFETNAQGGKNGNLVKWNCQNWELIQASLTFDHATLIGIVMQPCVYL</sequence>
<proteinExistence type="predicted"/>
<evidence type="ECO:0000256" key="4">
    <source>
        <dbReference type="PROSITE-ProRule" id="PRU00027"/>
    </source>
</evidence>
<gene>
    <name evidence="7" type="ORF">BUALT_Bualt19G0076800</name>
</gene>
<keyword evidence="3" id="KW-0862">Zinc</keyword>
<accession>A0AAV6W7W1</accession>